<dbReference type="OMA" id="DPHEVAC"/>
<name>A0A1S3I8G5_LINAN</name>
<dbReference type="PANTHER" id="PTHR22978">
    <property type="entry name" value="B-CELL TRANSLOCATION GENE"/>
    <property type="match status" value="1"/>
</dbReference>
<feature type="region of interest" description="Disordered" evidence="2">
    <location>
        <begin position="140"/>
        <end position="178"/>
    </location>
</feature>
<dbReference type="GO" id="GO:0005737">
    <property type="term" value="C:cytoplasm"/>
    <property type="evidence" value="ECO:0007669"/>
    <property type="project" value="TreeGrafter"/>
</dbReference>
<evidence type="ECO:0000259" key="3">
    <source>
        <dbReference type="SMART" id="SM00099"/>
    </source>
</evidence>
<dbReference type="GeneID" id="106162001"/>
<feature type="region of interest" description="Disordered" evidence="2">
    <location>
        <begin position="194"/>
        <end position="245"/>
    </location>
</feature>
<dbReference type="InterPro" id="IPR002087">
    <property type="entry name" value="Anti_prolifrtn"/>
</dbReference>
<evidence type="ECO:0000256" key="1">
    <source>
        <dbReference type="ARBA" id="ARBA00007989"/>
    </source>
</evidence>
<evidence type="ECO:0000256" key="2">
    <source>
        <dbReference type="SAM" id="MobiDB-lite"/>
    </source>
</evidence>
<feature type="compositionally biased region" description="Low complexity" evidence="2">
    <location>
        <begin position="206"/>
        <end position="218"/>
    </location>
</feature>
<dbReference type="AlphaFoldDB" id="A0A1S3I8G5"/>
<protein>
    <submittedName>
        <fullName evidence="5">Maternal B9.15 protein</fullName>
    </submittedName>
</protein>
<keyword evidence="4" id="KW-1185">Reference proteome</keyword>
<dbReference type="PRINTS" id="PR00310">
    <property type="entry name" value="ANTIPRLFBTG1"/>
</dbReference>
<dbReference type="GO" id="GO:0005634">
    <property type="term" value="C:nucleus"/>
    <property type="evidence" value="ECO:0007669"/>
    <property type="project" value="TreeGrafter"/>
</dbReference>
<comment type="similarity">
    <text evidence="1">Belongs to the BTG family.</text>
</comment>
<dbReference type="Proteomes" id="UP000085678">
    <property type="component" value="Unplaced"/>
</dbReference>
<dbReference type="SUPFAM" id="SSF160696">
    <property type="entry name" value="BTG domain-like"/>
    <property type="match status" value="1"/>
</dbReference>
<dbReference type="OrthoDB" id="19928at2759"/>
<reference evidence="5" key="1">
    <citation type="submission" date="2025-08" db="UniProtKB">
        <authorList>
            <consortium name="RefSeq"/>
        </authorList>
    </citation>
    <scope>IDENTIFICATION</scope>
    <source>
        <tissue evidence="5">Gonads</tissue>
    </source>
</reference>
<evidence type="ECO:0000313" key="5">
    <source>
        <dbReference type="RefSeq" id="XP_013394547.1"/>
    </source>
</evidence>
<dbReference type="FunFam" id="3.90.640.90:FF:000002">
    <property type="entry name" value="BTG anti-proliferation factor 4"/>
    <property type="match status" value="1"/>
</dbReference>
<sequence length="263" mass="29959">MKDEIAAAVVFISRLLESNKQLSPEKAQEFSAKLSDILGEKFKNHWYQDKPTKGQAFRCIRVNETEPRDPVLEKAASESGLKYEELNLPLELTLWVDPHEVACRFGESHNSYCTVASFKGDSKENNANTINIEAMVEKTQKHMAGSGSKQGPFKTFRTNKKGSHFQHHLQNNSKNNSNYQLSSFNIQQQPFYSQHNTKPKHQQHYQKGSGDHQQQGQGHLKHQHQASLRPSKPFHSKVGHSSGFNARKQDKFHWVRGADLVKA</sequence>
<dbReference type="InterPro" id="IPR033332">
    <property type="entry name" value="BTG"/>
</dbReference>
<evidence type="ECO:0000313" key="4">
    <source>
        <dbReference type="Proteomes" id="UP000085678"/>
    </source>
</evidence>
<dbReference type="Gene3D" id="3.90.640.90">
    <property type="entry name" value="Anti-proliferative protein, N-terminal domain"/>
    <property type="match status" value="1"/>
</dbReference>
<feature type="domain" description="Anti-proliferative protein" evidence="3">
    <location>
        <begin position="1"/>
        <end position="108"/>
    </location>
</feature>
<feature type="compositionally biased region" description="Polar residues" evidence="2">
    <location>
        <begin position="168"/>
        <end position="178"/>
    </location>
</feature>
<organism evidence="4 5">
    <name type="scientific">Lingula anatina</name>
    <name type="common">Brachiopod</name>
    <name type="synonym">Lingula unguis</name>
    <dbReference type="NCBI Taxonomy" id="7574"/>
    <lineage>
        <taxon>Eukaryota</taxon>
        <taxon>Metazoa</taxon>
        <taxon>Spiralia</taxon>
        <taxon>Lophotrochozoa</taxon>
        <taxon>Brachiopoda</taxon>
        <taxon>Linguliformea</taxon>
        <taxon>Lingulata</taxon>
        <taxon>Lingulida</taxon>
        <taxon>Linguloidea</taxon>
        <taxon>Lingulidae</taxon>
        <taxon>Lingula</taxon>
    </lineage>
</organism>
<dbReference type="KEGG" id="lak:106162001"/>
<dbReference type="RefSeq" id="XP_013394547.1">
    <property type="nucleotide sequence ID" value="XM_013539093.1"/>
</dbReference>
<dbReference type="STRING" id="7574.A0A1S3I8G5"/>
<dbReference type="Pfam" id="PF07742">
    <property type="entry name" value="BTG"/>
    <property type="match status" value="1"/>
</dbReference>
<dbReference type="InParanoid" id="A0A1S3I8G5"/>
<dbReference type="PANTHER" id="PTHR22978:SF44">
    <property type="entry name" value="PROTEIN BTG3-LIKE PROTEIN"/>
    <property type="match status" value="1"/>
</dbReference>
<feature type="compositionally biased region" description="Basic residues" evidence="2">
    <location>
        <begin position="157"/>
        <end position="167"/>
    </location>
</feature>
<proteinExistence type="inferred from homology"/>
<dbReference type="InterPro" id="IPR036054">
    <property type="entry name" value="BTG-like_sf"/>
</dbReference>
<accession>A0A1S3I8G5</accession>
<gene>
    <name evidence="5" type="primary">LOC106162001</name>
</gene>
<dbReference type="SMART" id="SM00099">
    <property type="entry name" value="btg1"/>
    <property type="match status" value="1"/>
</dbReference>